<reference evidence="1" key="2">
    <citation type="submission" date="2020-05" db="UniProtKB">
        <authorList>
            <consortium name="EnsemblMetazoa"/>
        </authorList>
    </citation>
    <scope>IDENTIFICATION</scope>
    <source>
        <strain evidence="1">A-37</strain>
    </source>
</reference>
<sequence>MTHSGDSALLRSFFAETSSDFGANRLAFLWMPWCPSSSLDVLSIASVLMYVMGVDFLLALPSRIALPACTVCVAVSVSCAFMDLADAEFSATAHPTSIISSSSLRGGKNGRKKKDWKINKLSV</sequence>
<reference evidence="2" key="1">
    <citation type="submission" date="2013-09" db="EMBL/GenBank/DDBJ databases">
        <title>The Genome Sequence of Anopheles culicifacies species A.</title>
        <authorList>
            <consortium name="The Broad Institute Genomics Platform"/>
            <person name="Neafsey D.E."/>
            <person name="Besansky N."/>
            <person name="Howell P."/>
            <person name="Walton C."/>
            <person name="Young S.K."/>
            <person name="Zeng Q."/>
            <person name="Gargeya S."/>
            <person name="Fitzgerald M."/>
            <person name="Haas B."/>
            <person name="Abouelleil A."/>
            <person name="Allen A.W."/>
            <person name="Alvarado L."/>
            <person name="Arachchi H.M."/>
            <person name="Berlin A.M."/>
            <person name="Chapman S.B."/>
            <person name="Gainer-Dewar J."/>
            <person name="Goldberg J."/>
            <person name="Griggs A."/>
            <person name="Gujja S."/>
            <person name="Hansen M."/>
            <person name="Howarth C."/>
            <person name="Imamovic A."/>
            <person name="Ireland A."/>
            <person name="Larimer J."/>
            <person name="McCowan C."/>
            <person name="Murphy C."/>
            <person name="Pearson M."/>
            <person name="Poon T.W."/>
            <person name="Priest M."/>
            <person name="Roberts A."/>
            <person name="Saif S."/>
            <person name="Shea T."/>
            <person name="Sisk P."/>
            <person name="Sykes S."/>
            <person name="Wortman J."/>
            <person name="Nusbaum C."/>
            <person name="Birren B."/>
        </authorList>
    </citation>
    <scope>NUCLEOTIDE SEQUENCE [LARGE SCALE GENOMIC DNA]</scope>
    <source>
        <strain evidence="2">A-37</strain>
    </source>
</reference>
<keyword evidence="2" id="KW-1185">Reference proteome</keyword>
<dbReference type="EnsemblMetazoa" id="ACUA028440-RA">
    <property type="protein sequence ID" value="ACUA028440-PA"/>
    <property type="gene ID" value="ACUA028440"/>
</dbReference>
<dbReference type="EMBL" id="AXCM01003711">
    <property type="status" value="NOT_ANNOTATED_CDS"/>
    <property type="molecule type" value="Genomic_DNA"/>
</dbReference>
<accession>A0A182MX58</accession>
<proteinExistence type="predicted"/>
<name>A0A182MX58_9DIPT</name>
<dbReference type="AlphaFoldDB" id="A0A182MX58"/>
<organism evidence="1 2">
    <name type="scientific">Anopheles culicifacies</name>
    <dbReference type="NCBI Taxonomy" id="139723"/>
    <lineage>
        <taxon>Eukaryota</taxon>
        <taxon>Metazoa</taxon>
        <taxon>Ecdysozoa</taxon>
        <taxon>Arthropoda</taxon>
        <taxon>Hexapoda</taxon>
        <taxon>Insecta</taxon>
        <taxon>Pterygota</taxon>
        <taxon>Neoptera</taxon>
        <taxon>Endopterygota</taxon>
        <taxon>Diptera</taxon>
        <taxon>Nematocera</taxon>
        <taxon>Culicoidea</taxon>
        <taxon>Culicidae</taxon>
        <taxon>Anophelinae</taxon>
        <taxon>Anopheles</taxon>
        <taxon>culicifacies species complex</taxon>
    </lineage>
</organism>
<evidence type="ECO:0000313" key="2">
    <source>
        <dbReference type="Proteomes" id="UP000075883"/>
    </source>
</evidence>
<protein>
    <submittedName>
        <fullName evidence="1">Uncharacterized protein</fullName>
    </submittedName>
</protein>
<evidence type="ECO:0000313" key="1">
    <source>
        <dbReference type="EnsemblMetazoa" id="ACUA028440-PA"/>
    </source>
</evidence>
<dbReference type="Proteomes" id="UP000075883">
    <property type="component" value="Unassembled WGS sequence"/>
</dbReference>
<dbReference type="EMBL" id="AXCM01003710">
    <property type="status" value="NOT_ANNOTATED_CDS"/>
    <property type="molecule type" value="Genomic_DNA"/>
</dbReference>
<dbReference type="VEuPathDB" id="VectorBase:ACUA028440"/>